<reference evidence="1 2" key="1">
    <citation type="submission" date="2015-05" db="EMBL/GenBank/DDBJ databases">
        <authorList>
            <person name="Wang D.B."/>
            <person name="Wang M."/>
        </authorList>
    </citation>
    <scope>NUCLEOTIDE SEQUENCE [LARGE SCALE GENOMIC DNA]</scope>
    <source>
        <strain evidence="1 2">IMCC 12053</strain>
    </source>
</reference>
<dbReference type="STRING" id="1397108.IMCC12053_3133"/>
<dbReference type="OrthoDB" id="7571212at2"/>
<name>A0A0N9ZK22_9RHOB</name>
<dbReference type="AlphaFoldDB" id="A0A0N9ZK22"/>
<dbReference type="EMBL" id="CP012023">
    <property type="protein sequence ID" value="ALI57080.1"/>
    <property type="molecule type" value="Genomic_DNA"/>
</dbReference>
<dbReference type="KEGG" id="cmar:IMCC12053_3133"/>
<dbReference type="Proteomes" id="UP000064920">
    <property type="component" value="Chromosome"/>
</dbReference>
<gene>
    <name evidence="1" type="ORF">IMCC12053_3133</name>
</gene>
<dbReference type="Pfam" id="PF20039">
    <property type="entry name" value="DUF6441"/>
    <property type="match status" value="1"/>
</dbReference>
<dbReference type="RefSeq" id="WP_062220585.1">
    <property type="nucleotide sequence ID" value="NZ_CP012023.1"/>
</dbReference>
<keyword evidence="2" id="KW-1185">Reference proteome</keyword>
<organism evidence="1 2">
    <name type="scientific">Celeribacter marinus</name>
    <dbReference type="NCBI Taxonomy" id="1397108"/>
    <lineage>
        <taxon>Bacteria</taxon>
        <taxon>Pseudomonadati</taxon>
        <taxon>Pseudomonadota</taxon>
        <taxon>Alphaproteobacteria</taxon>
        <taxon>Rhodobacterales</taxon>
        <taxon>Roseobacteraceae</taxon>
        <taxon>Celeribacter</taxon>
    </lineage>
</organism>
<evidence type="ECO:0000313" key="1">
    <source>
        <dbReference type="EMBL" id="ALI57080.1"/>
    </source>
</evidence>
<dbReference type="InterPro" id="IPR045622">
    <property type="entry name" value="DUF6441"/>
</dbReference>
<proteinExistence type="predicted"/>
<evidence type="ECO:0000313" key="2">
    <source>
        <dbReference type="Proteomes" id="UP000064920"/>
    </source>
</evidence>
<sequence>MKLDLSVSGDILTAMRAEILAGERAVTTAMRIAETGLKSDWRGQITQAGLGRRLSNSIRSQTYPKTGESLEAAALVWSNAPQIISAHDTGPLIRSKDGFWLAIPTPAAGKGARGKALTPGEWERRRGLRLRFVYRRRGPSFLVADGRLNSRGLGVASRSKTGRGRSTVPIFLLVPQVKLRKRLDLARDADRAQASIPSLIVAEWVDAKLG</sequence>
<accession>A0A0N9ZK22</accession>
<dbReference type="PATRIC" id="fig|1397108.4.peg.3228"/>
<protein>
    <submittedName>
        <fullName evidence="1">Uncharacterized protein</fullName>
    </submittedName>
</protein>